<dbReference type="InterPro" id="IPR007110">
    <property type="entry name" value="Ig-like_dom"/>
</dbReference>
<sequence>MKCSLRSCWEASVLFWLGLLIHCGEARVLTEVQAGPLYRVVDTPLSISCNTSGFSSESIPKEFQFRIKKPANPDFEINIISTDDEKFSYAVYAQRVRAKTITLTHVSPNSILFEIQSLQKNDEGEYDCAVVNKESTYDGVYSVSTIVKVIDNSLSVSSPGPTSLSYNEGDDLTLICQASSNTVQHTHLALTWYLHKDNEDNARPIISLDRDLTVSPGQGFDERYKAGLIRLDKMGETTYTLKMAELELSDQGRVYCQAQEWIQDPDRSWYCIIQKDSEKTTLNVKAREVAPDTLSLVVRISAQETALQEGQELSLSCSVDTQNLEERFFSVAWLRGNVELARIGPTGILSVGPQYSVREKEGELRAARVGNRDYRLILQPVRTEDQGEYLCRAWPQDRDQNGAFTQGAAQDSSSQLISISATESGLTIEMQDTVSVNEGDRLNLICKVDGVKGQLSVTWQRKSESTAQFASVSLSQDGVMEKEGDFVNRKVRAMRPAADSFTLELDEVTPLDSGEYECAVSEWKSNSKTNSKSQTATVTVVPAESLVKLSLISRNNNVTVGDNVELMCRVRGPRMPITLTWSRQRDQPTLDNILTLYSDGAISWSGDQHRYQLKVQNKVNEVIHSLLINGASHREAGRYQCRVSVFLQNVNKKVPPSHPLAVMVHNRVSKLALTSPKTLTADINTDIEIKCSVTSERSVSSRYAVTWLFQQQAEEKVIVSSDRDALITFGPWMEQQHRQRISLRRTKGPRFELTIQQTQISDKGSYICKVVEWLPDPHGDWYQLSPVARTTLLTVTEPANDLRLDAKEQQQLVAREGDKVELKCNIISGASNPSFFYKVSWLYTGQSSLVINVTLLELDHTGLLRYPDNQALRDLQGRLHLTRPSQSSFLLGIQRAHESDSGTYQCLVDQYQLDREGHWQQKLSDSAGPIMLTVNVAEKNLSVVRNEQEWNVSRAFTIPCQITKQSSSESEFQVTWFWKKDSEAEQQPIFTAYRNSTLQDRRVAPISVSWVEEGCSGKVRIFNC</sequence>
<accession>A0A3Q3IYA5</accession>
<keyword evidence="12" id="KW-1185">Reference proteome</keyword>
<feature type="chain" id="PRO_5018544946" description="Ig-like domain-containing protein" evidence="9">
    <location>
        <begin position="27"/>
        <end position="1024"/>
    </location>
</feature>
<reference evidence="11" key="2">
    <citation type="submission" date="2025-09" db="UniProtKB">
        <authorList>
            <consortium name="Ensembl"/>
        </authorList>
    </citation>
    <scope>IDENTIFICATION</scope>
</reference>
<dbReference type="InterPro" id="IPR013783">
    <property type="entry name" value="Ig-like_fold"/>
</dbReference>
<name>A0A3Q3IYA5_MONAL</name>
<keyword evidence="8" id="KW-0393">Immunoglobulin domain</keyword>
<proteinExistence type="predicted"/>
<dbReference type="SUPFAM" id="SSF48726">
    <property type="entry name" value="Immunoglobulin"/>
    <property type="match status" value="7"/>
</dbReference>
<feature type="domain" description="Ig-like" evidence="10">
    <location>
        <begin position="424"/>
        <end position="539"/>
    </location>
</feature>
<dbReference type="Pfam" id="PF13927">
    <property type="entry name" value="Ig_3"/>
    <property type="match status" value="1"/>
</dbReference>
<feature type="domain" description="Ig-like" evidence="10">
    <location>
        <begin position="798"/>
        <end position="924"/>
    </location>
</feature>
<evidence type="ECO:0000256" key="1">
    <source>
        <dbReference type="ARBA" id="ARBA00004479"/>
    </source>
</evidence>
<dbReference type="SMART" id="SM00409">
    <property type="entry name" value="IG"/>
    <property type="match status" value="7"/>
</dbReference>
<evidence type="ECO:0000256" key="7">
    <source>
        <dbReference type="ARBA" id="ARBA00023157"/>
    </source>
</evidence>
<dbReference type="InterPro" id="IPR013106">
    <property type="entry name" value="Ig_V-set"/>
</dbReference>
<evidence type="ECO:0000256" key="4">
    <source>
        <dbReference type="ARBA" id="ARBA00022737"/>
    </source>
</evidence>
<evidence type="ECO:0000256" key="6">
    <source>
        <dbReference type="ARBA" id="ARBA00023136"/>
    </source>
</evidence>
<dbReference type="SMART" id="SM00406">
    <property type="entry name" value="IGv"/>
    <property type="match status" value="6"/>
</dbReference>
<comment type="subcellular location">
    <subcellularLocation>
        <location evidence="1">Membrane</location>
        <topology evidence="1">Single-pass type I membrane protein</topology>
    </subcellularLocation>
</comment>
<keyword evidence="6" id="KW-0472">Membrane</keyword>
<dbReference type="CDD" id="cd00099">
    <property type="entry name" value="IgV"/>
    <property type="match status" value="1"/>
</dbReference>
<dbReference type="SMART" id="SM00408">
    <property type="entry name" value="IGc2"/>
    <property type="match status" value="5"/>
</dbReference>
<keyword evidence="4" id="KW-0677">Repeat</keyword>
<dbReference type="InterPro" id="IPR003599">
    <property type="entry name" value="Ig_sub"/>
</dbReference>
<evidence type="ECO:0000256" key="9">
    <source>
        <dbReference type="SAM" id="SignalP"/>
    </source>
</evidence>
<dbReference type="FunFam" id="2.60.40.10:FF:000191">
    <property type="entry name" value="Immunoglobulin superfamily member 3"/>
    <property type="match status" value="1"/>
</dbReference>
<organism evidence="11 12">
    <name type="scientific">Monopterus albus</name>
    <name type="common">Swamp eel</name>
    <dbReference type="NCBI Taxonomy" id="43700"/>
    <lineage>
        <taxon>Eukaryota</taxon>
        <taxon>Metazoa</taxon>
        <taxon>Chordata</taxon>
        <taxon>Craniata</taxon>
        <taxon>Vertebrata</taxon>
        <taxon>Euteleostomi</taxon>
        <taxon>Actinopterygii</taxon>
        <taxon>Neopterygii</taxon>
        <taxon>Teleostei</taxon>
        <taxon>Neoteleostei</taxon>
        <taxon>Acanthomorphata</taxon>
        <taxon>Anabantaria</taxon>
        <taxon>Synbranchiformes</taxon>
        <taxon>Synbranchidae</taxon>
        <taxon>Monopterus</taxon>
    </lineage>
</organism>
<feature type="domain" description="Ig-like" evidence="10">
    <location>
        <begin position="659"/>
        <end position="770"/>
    </location>
</feature>
<evidence type="ECO:0000256" key="2">
    <source>
        <dbReference type="ARBA" id="ARBA00022692"/>
    </source>
</evidence>
<evidence type="ECO:0000259" key="10">
    <source>
        <dbReference type="PROSITE" id="PS50835"/>
    </source>
</evidence>
<dbReference type="AlphaFoldDB" id="A0A3Q3IYA5"/>
<dbReference type="PANTHER" id="PTHR12207:SF25">
    <property type="entry name" value="IMMUNOGLOBULIN SUPERFAMILY MEMBER 2"/>
    <property type="match status" value="1"/>
</dbReference>
<keyword evidence="7" id="KW-1015">Disulfide bond</keyword>
<dbReference type="Pfam" id="PF07686">
    <property type="entry name" value="V-set"/>
    <property type="match status" value="4"/>
</dbReference>
<dbReference type="PROSITE" id="PS50835">
    <property type="entry name" value="IG_LIKE"/>
    <property type="match status" value="6"/>
</dbReference>
<dbReference type="InterPro" id="IPR036179">
    <property type="entry name" value="Ig-like_dom_sf"/>
</dbReference>
<dbReference type="GO" id="GO:0016020">
    <property type="term" value="C:membrane"/>
    <property type="evidence" value="ECO:0007669"/>
    <property type="project" value="UniProtKB-SubCell"/>
</dbReference>
<dbReference type="Ensembl" id="ENSMALT00000010878.1">
    <property type="protein sequence ID" value="ENSMALP00000010653.1"/>
    <property type="gene ID" value="ENSMALG00000007589.1"/>
</dbReference>
<keyword evidence="5" id="KW-1133">Transmembrane helix</keyword>
<keyword evidence="3 9" id="KW-0732">Signal</keyword>
<feature type="signal peptide" evidence="9">
    <location>
        <begin position="1"/>
        <end position="26"/>
    </location>
</feature>
<dbReference type="FunFam" id="2.60.40.10:FF:000491">
    <property type="entry name" value="Immunoglobulin superfamily, member 3"/>
    <property type="match status" value="1"/>
</dbReference>
<dbReference type="PANTHER" id="PTHR12207">
    <property type="entry name" value="V-SET AND TRANSMEMBRANE DOMAIN-CONTAINING PROTEIN"/>
    <property type="match status" value="1"/>
</dbReference>
<evidence type="ECO:0000313" key="12">
    <source>
        <dbReference type="Proteomes" id="UP000261600"/>
    </source>
</evidence>
<dbReference type="Gene3D" id="2.60.40.10">
    <property type="entry name" value="Immunoglobulins"/>
    <property type="match status" value="7"/>
</dbReference>
<dbReference type="STRING" id="43700.ENSMALP00000010653"/>
<evidence type="ECO:0000256" key="5">
    <source>
        <dbReference type="ARBA" id="ARBA00022989"/>
    </source>
</evidence>
<protein>
    <recommendedName>
        <fullName evidence="10">Ig-like domain-containing protein</fullName>
    </recommendedName>
</protein>
<dbReference type="InterPro" id="IPR051102">
    <property type="entry name" value="IgSF_V-set/TM_domain"/>
</dbReference>
<evidence type="ECO:0000313" key="11">
    <source>
        <dbReference type="Ensembl" id="ENSMALP00000010653.1"/>
    </source>
</evidence>
<reference evidence="11" key="1">
    <citation type="submission" date="2025-08" db="UniProtKB">
        <authorList>
            <consortium name="Ensembl"/>
        </authorList>
    </citation>
    <scope>IDENTIFICATION</scope>
</reference>
<dbReference type="Proteomes" id="UP000261600">
    <property type="component" value="Unplaced"/>
</dbReference>
<evidence type="ECO:0000256" key="3">
    <source>
        <dbReference type="ARBA" id="ARBA00022729"/>
    </source>
</evidence>
<feature type="domain" description="Ig-like" evidence="10">
    <location>
        <begin position="159"/>
        <end position="259"/>
    </location>
</feature>
<feature type="domain" description="Ig-like" evidence="10">
    <location>
        <begin position="542"/>
        <end position="651"/>
    </location>
</feature>
<evidence type="ECO:0000256" key="8">
    <source>
        <dbReference type="ARBA" id="ARBA00023319"/>
    </source>
</evidence>
<dbReference type="InterPro" id="IPR003598">
    <property type="entry name" value="Ig_sub2"/>
</dbReference>
<feature type="domain" description="Ig-like" evidence="10">
    <location>
        <begin position="291"/>
        <end position="393"/>
    </location>
</feature>
<keyword evidence="2" id="KW-0812">Transmembrane</keyword>